<organism evidence="1 2">
    <name type="scientific">Ancylostoma ceylanicum</name>
    <dbReference type="NCBI Taxonomy" id="53326"/>
    <lineage>
        <taxon>Eukaryota</taxon>
        <taxon>Metazoa</taxon>
        <taxon>Ecdysozoa</taxon>
        <taxon>Nematoda</taxon>
        <taxon>Chromadorea</taxon>
        <taxon>Rhabditida</taxon>
        <taxon>Rhabditina</taxon>
        <taxon>Rhabditomorpha</taxon>
        <taxon>Strongyloidea</taxon>
        <taxon>Ancylostomatidae</taxon>
        <taxon>Ancylostomatinae</taxon>
        <taxon>Ancylostoma</taxon>
    </lineage>
</organism>
<evidence type="ECO:0000313" key="1">
    <source>
        <dbReference type="EMBL" id="EYC21198.1"/>
    </source>
</evidence>
<name>A0A016V394_9BILA</name>
<reference evidence="2" key="1">
    <citation type="journal article" date="2015" name="Nat. Genet.">
        <title>The genome and transcriptome of the zoonotic hookworm Ancylostoma ceylanicum identify infection-specific gene families.</title>
        <authorList>
            <person name="Schwarz E.M."/>
            <person name="Hu Y."/>
            <person name="Antoshechkin I."/>
            <person name="Miller M.M."/>
            <person name="Sternberg P.W."/>
            <person name="Aroian R.V."/>
        </authorList>
    </citation>
    <scope>NUCLEOTIDE SEQUENCE</scope>
    <source>
        <strain evidence="2">HY135</strain>
    </source>
</reference>
<keyword evidence="2" id="KW-1185">Reference proteome</keyword>
<gene>
    <name evidence="1" type="primary">Acey_s0020.g51</name>
    <name evidence="1" type="ORF">Y032_0020g51</name>
</gene>
<evidence type="ECO:0000313" key="2">
    <source>
        <dbReference type="Proteomes" id="UP000024635"/>
    </source>
</evidence>
<dbReference type="Proteomes" id="UP000024635">
    <property type="component" value="Unassembled WGS sequence"/>
</dbReference>
<accession>A0A016V394</accession>
<sequence length="96" mass="11101">MAQWLERRIAIRPCRWFYSVGDSKLIAVSARQLLRSSVRCSLQDVPPISIDSPGRLPTKFCINFGNRQKSWFLRHRIIETDAPSSHRNSDNFKNVG</sequence>
<comment type="caution">
    <text evidence="1">The sequence shown here is derived from an EMBL/GenBank/DDBJ whole genome shotgun (WGS) entry which is preliminary data.</text>
</comment>
<protein>
    <submittedName>
        <fullName evidence="1">Uncharacterized protein</fullName>
    </submittedName>
</protein>
<proteinExistence type="predicted"/>
<dbReference type="EMBL" id="JARK01001356">
    <property type="protein sequence ID" value="EYC21198.1"/>
    <property type="molecule type" value="Genomic_DNA"/>
</dbReference>
<dbReference type="AlphaFoldDB" id="A0A016V394"/>